<dbReference type="PANTHER" id="PTHR48407:SF1">
    <property type="entry name" value="CRANIOFACIAL DEVELOPMENT PROTEIN 1"/>
    <property type="match status" value="1"/>
</dbReference>
<dbReference type="OrthoDB" id="445677at2759"/>
<dbReference type="GO" id="GO:0000812">
    <property type="term" value="C:Swr1 complex"/>
    <property type="evidence" value="ECO:0007669"/>
    <property type="project" value="TreeGrafter"/>
</dbReference>
<name>A0A8K0GC58_IGNLU</name>
<evidence type="ECO:0000256" key="3">
    <source>
        <dbReference type="SAM" id="MobiDB-lite"/>
    </source>
</evidence>
<dbReference type="AlphaFoldDB" id="A0A8K0GC58"/>
<feature type="compositionally biased region" description="Polar residues" evidence="3">
    <location>
        <begin position="169"/>
        <end position="180"/>
    </location>
</feature>
<evidence type="ECO:0000256" key="1">
    <source>
        <dbReference type="ARBA" id="ARBA00019033"/>
    </source>
</evidence>
<feature type="region of interest" description="Disordered" evidence="3">
    <location>
        <begin position="159"/>
        <end position="182"/>
    </location>
</feature>
<comment type="caution">
    <text evidence="5">The sequence shown here is derived from an EMBL/GenBank/DDBJ whole genome shotgun (WGS) entry which is preliminary data.</text>
</comment>
<evidence type="ECO:0000259" key="4">
    <source>
        <dbReference type="PROSITE" id="PS51279"/>
    </source>
</evidence>
<dbReference type="InterPro" id="IPR027124">
    <property type="entry name" value="Swc5/CFDP1/2"/>
</dbReference>
<gene>
    <name evidence="5" type="ORF">ILUMI_13254</name>
</gene>
<feature type="compositionally biased region" description="Basic residues" evidence="3">
    <location>
        <begin position="49"/>
        <end position="65"/>
    </location>
</feature>
<dbReference type="PROSITE" id="PS51279">
    <property type="entry name" value="BCNT_C"/>
    <property type="match status" value="1"/>
</dbReference>
<feature type="compositionally biased region" description="Acidic residues" evidence="3">
    <location>
        <begin position="1"/>
        <end position="18"/>
    </location>
</feature>
<sequence>MNIADLPDDSESSDEDYVPEGPNTELPSEEESDGDVEDDLISTENSNKRGTKRQKKVGKSKKKRRSNIEDLSPTPKKNEQEEKQKEATSSLWADFIKDTGFKTRAERLQTSKTSDEETNSVDNVKQKETKVDKVEPQKKIKVTEVYKFAGEEFKVEKEISADSSDARLATSTSKANSSRKSAVGGRLNSILGSLGKKQKINTLEKSKLDWEQFKKDEDIQDELQAYSKSKDGYLEKQDFLERADLRRFEIEKGIRNTLRNNRMNNFNM</sequence>
<feature type="compositionally biased region" description="Basic and acidic residues" evidence="3">
    <location>
        <begin position="106"/>
        <end position="115"/>
    </location>
</feature>
<keyword evidence="6" id="KW-1185">Reference proteome</keyword>
<reference evidence="5" key="1">
    <citation type="submission" date="2019-08" db="EMBL/GenBank/DDBJ databases">
        <title>The genome of the North American firefly Photinus pyralis.</title>
        <authorList>
            <consortium name="Photinus pyralis genome working group"/>
            <person name="Fallon T.R."/>
            <person name="Sander Lower S.E."/>
            <person name="Weng J.-K."/>
        </authorList>
    </citation>
    <scope>NUCLEOTIDE SEQUENCE</scope>
    <source>
        <strain evidence="5">TRF0915ILg1</strain>
        <tissue evidence="5">Whole body</tissue>
    </source>
</reference>
<feature type="region of interest" description="Disordered" evidence="3">
    <location>
        <begin position="106"/>
        <end position="133"/>
    </location>
</feature>
<evidence type="ECO:0000313" key="5">
    <source>
        <dbReference type="EMBL" id="KAF2892918.1"/>
    </source>
</evidence>
<dbReference type="Pfam" id="PF07572">
    <property type="entry name" value="BCNT"/>
    <property type="match status" value="1"/>
</dbReference>
<accession>A0A8K0GC58</accession>
<feature type="compositionally biased region" description="Acidic residues" evidence="3">
    <location>
        <begin position="27"/>
        <end position="41"/>
    </location>
</feature>
<evidence type="ECO:0000313" key="6">
    <source>
        <dbReference type="Proteomes" id="UP000801492"/>
    </source>
</evidence>
<feature type="compositionally biased region" description="Basic and acidic residues" evidence="3">
    <location>
        <begin position="124"/>
        <end position="133"/>
    </location>
</feature>
<dbReference type="PANTHER" id="PTHR48407">
    <property type="entry name" value="CRANIOFACIAL DEVELOPMENT PROTEIN 1"/>
    <property type="match status" value="1"/>
</dbReference>
<dbReference type="Proteomes" id="UP000801492">
    <property type="component" value="Unassembled WGS sequence"/>
</dbReference>
<feature type="compositionally biased region" description="Basic and acidic residues" evidence="3">
    <location>
        <begin position="76"/>
        <end position="86"/>
    </location>
</feature>
<feature type="domain" description="BCNT-C" evidence="4">
    <location>
        <begin position="181"/>
        <end position="261"/>
    </location>
</feature>
<dbReference type="EMBL" id="VTPC01008357">
    <property type="protein sequence ID" value="KAF2892918.1"/>
    <property type="molecule type" value="Genomic_DNA"/>
</dbReference>
<organism evidence="5 6">
    <name type="scientific">Ignelater luminosus</name>
    <name type="common">Cucubano</name>
    <name type="synonym">Pyrophorus luminosus</name>
    <dbReference type="NCBI Taxonomy" id="2038154"/>
    <lineage>
        <taxon>Eukaryota</taxon>
        <taxon>Metazoa</taxon>
        <taxon>Ecdysozoa</taxon>
        <taxon>Arthropoda</taxon>
        <taxon>Hexapoda</taxon>
        <taxon>Insecta</taxon>
        <taxon>Pterygota</taxon>
        <taxon>Neoptera</taxon>
        <taxon>Endopterygota</taxon>
        <taxon>Coleoptera</taxon>
        <taxon>Polyphaga</taxon>
        <taxon>Elateriformia</taxon>
        <taxon>Elateroidea</taxon>
        <taxon>Elateridae</taxon>
        <taxon>Agrypninae</taxon>
        <taxon>Pyrophorini</taxon>
        <taxon>Ignelater</taxon>
    </lineage>
</organism>
<dbReference type="InterPro" id="IPR011421">
    <property type="entry name" value="BCNT-C"/>
</dbReference>
<feature type="region of interest" description="Disordered" evidence="3">
    <location>
        <begin position="1"/>
        <end position="91"/>
    </location>
</feature>
<protein>
    <recommendedName>
        <fullName evidence="1">Craniofacial development protein 1</fullName>
    </recommendedName>
    <alternativeName>
        <fullName evidence="2">Bucentaur</fullName>
    </alternativeName>
</protein>
<proteinExistence type="predicted"/>
<evidence type="ECO:0000256" key="2">
    <source>
        <dbReference type="ARBA" id="ARBA00030244"/>
    </source>
</evidence>